<evidence type="ECO:0000256" key="1">
    <source>
        <dbReference type="ARBA" id="ARBA00023002"/>
    </source>
</evidence>
<sequence>MKLELGNFYVEEIVFGEKTSFKDGVLTINKQEALDYVM</sequence>
<dbReference type="AlphaFoldDB" id="Q9R4G9"/>
<dbReference type="PIR" id="S63508">
    <property type="entry name" value="S63508"/>
</dbReference>
<protein>
    <submittedName>
        <fullName>48 kDa PB betaine reductase subunit</fullName>
    </submittedName>
</protein>
<dbReference type="InterPro" id="IPR015417">
    <property type="entry name" value="Gly_reductase_pB_sua/b"/>
</dbReference>
<proteinExistence type="evidence at protein level"/>
<dbReference type="GO" id="GO:0050485">
    <property type="term" value="F:oxidoreductase activity, acting on X-H and Y-H to form an X-Y bond, with a disulfide as acceptor"/>
    <property type="evidence" value="ECO:0007669"/>
    <property type="project" value="InterPro"/>
</dbReference>
<keyword id="KW-0903">Direct protein sequencing</keyword>
<accession>Q9R4G9</accession>
<name>Q9R4G9_PEPAC</name>
<dbReference type="Pfam" id="PF09338">
    <property type="entry name" value="Gly_reductase"/>
    <property type="match status" value="1"/>
</dbReference>
<keyword evidence="1" id="KW-0560">Oxidoreductase</keyword>
<reference key="1">
    <citation type="journal article" date="1995" name="Eur. J. Biochem.">
        <title>Purification and characterization of protein PB of betaine reductase and its relationship to the corresponding proteins glycine reductase and sarcosine reductase from Eubacterium acidaminophilum.</title>
        <authorList>
            <person name="Meyer M."/>
            <person name="Granderath K."/>
            <person name="Andreesen J.R."/>
        </authorList>
    </citation>
    <scope>PROTEIN SEQUENCE</scope>
</reference>
<organism>
    <name type="scientific">Peptoclostridium acidaminophilum</name>
    <name type="common">Eubacterium acidaminophilum</name>
    <dbReference type="NCBI Taxonomy" id="1731"/>
    <lineage>
        <taxon>Bacteria</taxon>
        <taxon>Bacillati</taxon>
        <taxon>Bacillota</taxon>
        <taxon>Clostridia</taxon>
        <taxon>Peptostreptococcales</taxon>
        <taxon>Peptoclostridiaceae</taxon>
        <taxon>Peptoclostridium</taxon>
    </lineage>
</organism>